<name>A0A4R3MLL9_9FIRM</name>
<dbReference type="AlphaFoldDB" id="A0A4R3MLL9"/>
<comment type="caution">
    <text evidence="2">The sequence shown here is derived from an EMBL/GenBank/DDBJ whole genome shotgun (WGS) entry which is preliminary data.</text>
</comment>
<evidence type="ECO:0000313" key="3">
    <source>
        <dbReference type="Proteomes" id="UP000294902"/>
    </source>
</evidence>
<accession>A0A4R3MLL9</accession>
<protein>
    <submittedName>
        <fullName evidence="2">UPF0716 protein FxsA</fullName>
    </submittedName>
</protein>
<sequence>MYINICTIPLQKQIIDWVNLMKKQNIFTKLVLLFTVMPLVELYVLIEIASKTSWGYTILLVITTGIIGAYMAKSEGKQIISRIQNELSTGHLPGEELINGLCVLIGGALLLTPGILTDIIGFTLIIPVTRIIYKRWIREKFSNKIQRDTFIYEHKDF</sequence>
<dbReference type="Proteomes" id="UP000294902">
    <property type="component" value="Unassembled WGS sequence"/>
</dbReference>
<dbReference type="NCBIfam" id="NF008528">
    <property type="entry name" value="PRK11463.1-2"/>
    <property type="match status" value="1"/>
</dbReference>
<keyword evidence="1" id="KW-0472">Membrane</keyword>
<dbReference type="EMBL" id="SMAL01000004">
    <property type="protein sequence ID" value="TCT14916.1"/>
    <property type="molecule type" value="Genomic_DNA"/>
</dbReference>
<reference evidence="2 3" key="1">
    <citation type="submission" date="2019-03" db="EMBL/GenBank/DDBJ databases">
        <title>Genomic Encyclopedia of Type Strains, Phase IV (KMG-IV): sequencing the most valuable type-strain genomes for metagenomic binning, comparative biology and taxonomic classification.</title>
        <authorList>
            <person name="Goeker M."/>
        </authorList>
    </citation>
    <scope>NUCLEOTIDE SEQUENCE [LARGE SCALE GENOMIC DNA]</scope>
    <source>
        <strain evidence="2 3">DSM 24629</strain>
    </source>
</reference>
<dbReference type="InterPro" id="IPR007313">
    <property type="entry name" value="FxsA"/>
</dbReference>
<evidence type="ECO:0000256" key="1">
    <source>
        <dbReference type="SAM" id="Phobius"/>
    </source>
</evidence>
<feature type="transmembrane region" description="Helical" evidence="1">
    <location>
        <begin position="97"/>
        <end position="128"/>
    </location>
</feature>
<dbReference type="PANTHER" id="PTHR35335">
    <property type="entry name" value="UPF0716 PROTEIN FXSA"/>
    <property type="match status" value="1"/>
</dbReference>
<proteinExistence type="predicted"/>
<keyword evidence="1" id="KW-0812">Transmembrane</keyword>
<feature type="transmembrane region" description="Helical" evidence="1">
    <location>
        <begin position="26"/>
        <end position="46"/>
    </location>
</feature>
<evidence type="ECO:0000313" key="2">
    <source>
        <dbReference type="EMBL" id="TCT14916.1"/>
    </source>
</evidence>
<keyword evidence="3" id="KW-1185">Reference proteome</keyword>
<feature type="transmembrane region" description="Helical" evidence="1">
    <location>
        <begin position="53"/>
        <end position="72"/>
    </location>
</feature>
<organism evidence="2 3">
    <name type="scientific">Natranaerovirga pectinivora</name>
    <dbReference type="NCBI Taxonomy" id="682400"/>
    <lineage>
        <taxon>Bacteria</taxon>
        <taxon>Bacillati</taxon>
        <taxon>Bacillota</taxon>
        <taxon>Clostridia</taxon>
        <taxon>Lachnospirales</taxon>
        <taxon>Natranaerovirgaceae</taxon>
        <taxon>Natranaerovirga</taxon>
    </lineage>
</organism>
<keyword evidence="1" id="KW-1133">Transmembrane helix</keyword>
<dbReference type="Pfam" id="PF04186">
    <property type="entry name" value="FxsA"/>
    <property type="match status" value="1"/>
</dbReference>
<dbReference type="GO" id="GO:0016020">
    <property type="term" value="C:membrane"/>
    <property type="evidence" value="ECO:0007669"/>
    <property type="project" value="InterPro"/>
</dbReference>
<gene>
    <name evidence="2" type="ORF">EDC18_10466</name>
</gene>
<dbReference type="PANTHER" id="PTHR35335:SF1">
    <property type="entry name" value="UPF0716 PROTEIN FXSA"/>
    <property type="match status" value="1"/>
</dbReference>